<name>A0ABX8LL81_9BACT</name>
<keyword evidence="2" id="KW-1185">Reference proteome</keyword>
<dbReference type="RefSeq" id="WP_217289326.1">
    <property type="nucleotide sequence ID" value="NZ_CP077683.1"/>
</dbReference>
<reference evidence="1 2" key="1">
    <citation type="submission" date="2021-06" db="EMBL/GenBank/DDBJ databases">
        <title>Gemonas diversity in paddy soil.</title>
        <authorList>
            <person name="Liu G."/>
        </authorList>
    </citation>
    <scope>NUCLEOTIDE SEQUENCE [LARGE SCALE GENOMIC DNA]</scope>
    <source>
        <strain evidence="1 2">RG2</strain>
    </source>
</reference>
<gene>
    <name evidence="1" type="ORF">KP001_09790</name>
</gene>
<evidence type="ECO:0008006" key="3">
    <source>
        <dbReference type="Google" id="ProtNLM"/>
    </source>
</evidence>
<dbReference type="EMBL" id="CP077683">
    <property type="protein sequence ID" value="QXE92781.1"/>
    <property type="molecule type" value="Genomic_DNA"/>
</dbReference>
<protein>
    <recommendedName>
        <fullName evidence="3">PD-(D/E)XK endonuclease-like domain-containing protein</fullName>
    </recommendedName>
</protein>
<evidence type="ECO:0000313" key="1">
    <source>
        <dbReference type="EMBL" id="QXE92781.1"/>
    </source>
</evidence>
<evidence type="ECO:0000313" key="2">
    <source>
        <dbReference type="Proteomes" id="UP000683559"/>
    </source>
</evidence>
<sequence>MTLLEQIEEVWERGAATKAIKWAVQLEQAIPKITEHKKSFREWQPLRVYLSYTTATSSKIPFSLRYLGQEVATLTVEDAGPSLKVSPKTAGINSDRFGINFCGKVDWAGPEAREFRRAFRELDPTRYFDKLKSEEHHIESEFLRHMEDPTSGKFHGTFKHIQPVMMAGFPFQFPLPISGHSGLPKLSNGNIDILARRGTGGGTKISVWELKRPKTTAHAIDQAYIYAVTLLKMLRTPAAGDFWYKNVIGFGCSVPKHLTIESVVAVSISNDRNRRLFEEKFRKFKEQNSLEIGGDVINLHVAHYTKAPLTVELLPI</sequence>
<accession>A0ABX8LL81</accession>
<proteinExistence type="predicted"/>
<organism evidence="1 2">
    <name type="scientific">Geomonas subterranea</name>
    <dbReference type="NCBI Taxonomy" id="2847989"/>
    <lineage>
        <taxon>Bacteria</taxon>
        <taxon>Pseudomonadati</taxon>
        <taxon>Thermodesulfobacteriota</taxon>
        <taxon>Desulfuromonadia</taxon>
        <taxon>Geobacterales</taxon>
        <taxon>Geobacteraceae</taxon>
        <taxon>Geomonas</taxon>
    </lineage>
</organism>
<dbReference type="Proteomes" id="UP000683559">
    <property type="component" value="Chromosome"/>
</dbReference>